<protein>
    <submittedName>
        <fullName evidence="1">Uncharacterized protein</fullName>
    </submittedName>
</protein>
<dbReference type="AlphaFoldDB" id="D6U7G0"/>
<reference evidence="1 2" key="1">
    <citation type="journal article" date="2011" name="Stand. Genomic Sci.">
        <title>Non-contiguous finished genome sequence and contextual data of the filamentous soil bacterium Ktedonobacter racemifer type strain (SOSP1-21).</title>
        <authorList>
            <person name="Chang Y.J."/>
            <person name="Land M."/>
            <person name="Hauser L."/>
            <person name="Chertkov O."/>
            <person name="Del Rio T.G."/>
            <person name="Nolan M."/>
            <person name="Copeland A."/>
            <person name="Tice H."/>
            <person name="Cheng J.F."/>
            <person name="Lucas S."/>
            <person name="Han C."/>
            <person name="Goodwin L."/>
            <person name="Pitluck S."/>
            <person name="Ivanova N."/>
            <person name="Ovchinikova G."/>
            <person name="Pati A."/>
            <person name="Chen A."/>
            <person name="Palaniappan K."/>
            <person name="Mavromatis K."/>
            <person name="Liolios K."/>
            <person name="Brettin T."/>
            <person name="Fiebig A."/>
            <person name="Rohde M."/>
            <person name="Abt B."/>
            <person name="Goker M."/>
            <person name="Detter J.C."/>
            <person name="Woyke T."/>
            <person name="Bristow J."/>
            <person name="Eisen J.A."/>
            <person name="Markowitz V."/>
            <person name="Hugenholtz P."/>
            <person name="Kyrpides N.C."/>
            <person name="Klenk H.P."/>
            <person name="Lapidus A."/>
        </authorList>
    </citation>
    <scope>NUCLEOTIDE SEQUENCE [LARGE SCALE GENOMIC DNA]</scope>
    <source>
        <strain evidence="2">DSM 44963</strain>
    </source>
</reference>
<name>D6U7G0_KTERA</name>
<comment type="caution">
    <text evidence="1">The sequence shown here is derived from an EMBL/GenBank/DDBJ whole genome shotgun (WGS) entry which is preliminary data.</text>
</comment>
<organism evidence="1 2">
    <name type="scientific">Ktedonobacter racemifer DSM 44963</name>
    <dbReference type="NCBI Taxonomy" id="485913"/>
    <lineage>
        <taxon>Bacteria</taxon>
        <taxon>Bacillati</taxon>
        <taxon>Chloroflexota</taxon>
        <taxon>Ktedonobacteria</taxon>
        <taxon>Ktedonobacterales</taxon>
        <taxon>Ktedonobacteraceae</taxon>
        <taxon>Ktedonobacter</taxon>
    </lineage>
</organism>
<gene>
    <name evidence="1" type="ORF">Krac_0334</name>
</gene>
<dbReference type="EMBL" id="ADVG01000005">
    <property type="protein sequence ID" value="EFH79821.1"/>
    <property type="molecule type" value="Genomic_DNA"/>
</dbReference>
<proteinExistence type="predicted"/>
<evidence type="ECO:0000313" key="1">
    <source>
        <dbReference type="EMBL" id="EFH79821.1"/>
    </source>
</evidence>
<dbReference type="Proteomes" id="UP000004508">
    <property type="component" value="Unassembled WGS sequence"/>
</dbReference>
<evidence type="ECO:0000313" key="2">
    <source>
        <dbReference type="Proteomes" id="UP000004508"/>
    </source>
</evidence>
<dbReference type="InParanoid" id="D6U7G0"/>
<dbReference type="RefSeq" id="WP_007921950.1">
    <property type="nucleotide sequence ID" value="NZ_ADVG01000005.1"/>
</dbReference>
<keyword evidence="2" id="KW-1185">Reference proteome</keyword>
<sequence>MDDELKDCHLFLWTFMHSVLTEPNDGVKFASLHQQIETIKLSIDLAAIQTSPQDYHLFMDIVKAHLRALHRTVEYFEVLAEQDPKALTAQSD</sequence>
<accession>D6U7G0</accession>